<keyword evidence="2" id="KW-1185">Reference proteome</keyword>
<sequence length="130" mass="14230">MADDAQHLRDLGIVGSDVALDEGVVVFEVAQGRRVGLAHDGRPEMADKGRTCVPHVGRPSVLLPESLETRLRFVPLRRRIQPLSPECLRVMVWGLSDYGRCVFGSGVPFAEPSASPTKRYRADYTGAADQ</sequence>
<gene>
    <name evidence="1" type="ORF">GCM10008098_12460</name>
</gene>
<organism evidence="1 2">
    <name type="scientific">Rhodanobacter panaciterrae</name>
    <dbReference type="NCBI Taxonomy" id="490572"/>
    <lineage>
        <taxon>Bacteria</taxon>
        <taxon>Pseudomonadati</taxon>
        <taxon>Pseudomonadota</taxon>
        <taxon>Gammaproteobacteria</taxon>
        <taxon>Lysobacterales</taxon>
        <taxon>Rhodanobacteraceae</taxon>
        <taxon>Rhodanobacter</taxon>
    </lineage>
</organism>
<evidence type="ECO:0000313" key="2">
    <source>
        <dbReference type="Proteomes" id="UP000621898"/>
    </source>
</evidence>
<proteinExistence type="predicted"/>
<accession>A0ABQ2ZND3</accession>
<evidence type="ECO:0000313" key="1">
    <source>
        <dbReference type="EMBL" id="GGY21231.1"/>
    </source>
</evidence>
<reference evidence="2" key="1">
    <citation type="journal article" date="2019" name="Int. J. Syst. Evol. Microbiol.">
        <title>The Global Catalogue of Microorganisms (GCM) 10K type strain sequencing project: providing services to taxonomists for standard genome sequencing and annotation.</title>
        <authorList>
            <consortium name="The Broad Institute Genomics Platform"/>
            <consortium name="The Broad Institute Genome Sequencing Center for Infectious Disease"/>
            <person name="Wu L."/>
            <person name="Ma J."/>
        </authorList>
    </citation>
    <scope>NUCLEOTIDE SEQUENCE [LARGE SCALE GENOMIC DNA]</scope>
    <source>
        <strain evidence="2">KCTC 22232</strain>
    </source>
</reference>
<dbReference type="EMBL" id="BMXT01000001">
    <property type="protein sequence ID" value="GGY21231.1"/>
    <property type="molecule type" value="Genomic_DNA"/>
</dbReference>
<protein>
    <submittedName>
        <fullName evidence="1">Uncharacterized protein</fullName>
    </submittedName>
</protein>
<dbReference type="Proteomes" id="UP000621898">
    <property type="component" value="Unassembled WGS sequence"/>
</dbReference>
<name>A0ABQ2ZND3_9GAMM</name>
<comment type="caution">
    <text evidence="1">The sequence shown here is derived from an EMBL/GenBank/DDBJ whole genome shotgun (WGS) entry which is preliminary data.</text>
</comment>